<name>A0A6N6RM97_9FLAO</name>
<dbReference type="Proteomes" id="UP000468650">
    <property type="component" value="Unassembled WGS sequence"/>
</dbReference>
<gene>
    <name evidence="4" type="ORF">F8C67_02980</name>
</gene>
<sequence length="495" mass="56173">MNKRFTLLLLFCLSISALAKDPYLNLSAQQFWHPESGPFLEVYYHAEGRSLVFAPRNGGFECALEITTMFLDGDDVVAFDKVALTTGVITDTTGSIPLVGLSRISVPEGTWKVQIIYEDLYGSMEPIEVEDSVTIAAPTQKTCSRFMFTELDAPSEDWIRYGVPAFPRSLGRRAYYPTQDSILQFYTEFYQPDSVERHIATFGIYNATNGEMVDGMYGFIRLDAVPFQPITKRIDLRQLPTGNYIFKFQIQDARSTVVSRDSIFFGRNNQKMAAPLISVLQNSAPAHFLDKFKGVEQWRFLADCLFPIEDDLQRLQAASLIEEGDTTKLKRFVSGFWNQHAPNNTEEAFVNYMTRVELMNDAYGGGTFRGYQTDMGRVRLQYGDPSNIEERAFDNNTYPYEIWQYNRLTAPNRAPQTNKVFIFVNRQIAGRDYRLIHSSAVGEPYDPQWKAQIARGGTVTNPDASSSQYNEDPFGSRLNNNTIINGGTSNSVERR</sequence>
<feature type="signal peptide" evidence="2">
    <location>
        <begin position="1"/>
        <end position="19"/>
    </location>
</feature>
<accession>A0A6N6RM97</accession>
<evidence type="ECO:0000313" key="4">
    <source>
        <dbReference type="EMBL" id="KAB2814724.1"/>
    </source>
</evidence>
<keyword evidence="2" id="KW-0732">Signal</keyword>
<dbReference type="OrthoDB" id="1522692at2"/>
<reference evidence="4 5" key="1">
    <citation type="submission" date="2019-09" db="EMBL/GenBank/DDBJ databases">
        <title>Genomes of family Cryomorphaceae.</title>
        <authorList>
            <person name="Bowman J.P."/>
        </authorList>
    </citation>
    <scope>NUCLEOTIDE SEQUENCE [LARGE SCALE GENOMIC DNA]</scope>
    <source>
        <strain evidence="4 5">LMG 25704</strain>
    </source>
</reference>
<feature type="domain" description="GWxTD" evidence="3">
    <location>
        <begin position="326"/>
        <end position="444"/>
    </location>
</feature>
<feature type="chain" id="PRO_5026940486" evidence="2">
    <location>
        <begin position="20"/>
        <end position="495"/>
    </location>
</feature>
<proteinExistence type="predicted"/>
<comment type="caution">
    <text evidence="4">The sequence shown here is derived from an EMBL/GenBank/DDBJ whole genome shotgun (WGS) entry which is preliminary data.</text>
</comment>
<evidence type="ECO:0000313" key="5">
    <source>
        <dbReference type="Proteomes" id="UP000468650"/>
    </source>
</evidence>
<dbReference type="EMBL" id="WBVO01000001">
    <property type="protein sequence ID" value="KAB2814724.1"/>
    <property type="molecule type" value="Genomic_DNA"/>
</dbReference>
<dbReference type="Pfam" id="PF20094">
    <property type="entry name" value="GWxTD_dom"/>
    <property type="match status" value="1"/>
</dbReference>
<dbReference type="InterPro" id="IPR030959">
    <property type="entry name" value="GWxTD_dom"/>
</dbReference>
<feature type="compositionally biased region" description="Polar residues" evidence="1">
    <location>
        <begin position="458"/>
        <end position="470"/>
    </location>
</feature>
<evidence type="ECO:0000259" key="3">
    <source>
        <dbReference type="Pfam" id="PF20094"/>
    </source>
</evidence>
<dbReference type="NCBIfam" id="TIGR04514">
    <property type="entry name" value="GWxTD_dom"/>
    <property type="match status" value="1"/>
</dbReference>
<organism evidence="4 5">
    <name type="scientific">Phaeocystidibacter luteus</name>
    <dbReference type="NCBI Taxonomy" id="911197"/>
    <lineage>
        <taxon>Bacteria</taxon>
        <taxon>Pseudomonadati</taxon>
        <taxon>Bacteroidota</taxon>
        <taxon>Flavobacteriia</taxon>
        <taxon>Flavobacteriales</taxon>
        <taxon>Phaeocystidibacteraceae</taxon>
        <taxon>Phaeocystidibacter</taxon>
    </lineage>
</organism>
<feature type="region of interest" description="Disordered" evidence="1">
    <location>
        <begin position="456"/>
        <end position="495"/>
    </location>
</feature>
<dbReference type="RefSeq" id="WP_151666303.1">
    <property type="nucleotide sequence ID" value="NZ_WBVO01000001.1"/>
</dbReference>
<keyword evidence="5" id="KW-1185">Reference proteome</keyword>
<evidence type="ECO:0000256" key="1">
    <source>
        <dbReference type="SAM" id="MobiDB-lite"/>
    </source>
</evidence>
<protein>
    <submittedName>
        <fullName evidence="4">GWxTD domain-containing protein</fullName>
    </submittedName>
</protein>
<feature type="compositionally biased region" description="Low complexity" evidence="1">
    <location>
        <begin position="479"/>
        <end position="495"/>
    </location>
</feature>
<dbReference type="AlphaFoldDB" id="A0A6N6RM97"/>
<evidence type="ECO:0000256" key="2">
    <source>
        <dbReference type="SAM" id="SignalP"/>
    </source>
</evidence>